<reference evidence="3 4" key="1">
    <citation type="submission" date="2024-01" db="EMBL/GenBank/DDBJ databases">
        <title>The complete chloroplast genome sequence of Lithospermum erythrorhizon: insights into the phylogenetic relationship among Boraginaceae species and the maternal lineages of purple gromwells.</title>
        <authorList>
            <person name="Okada T."/>
            <person name="Watanabe K."/>
        </authorList>
    </citation>
    <scope>NUCLEOTIDE SEQUENCE [LARGE SCALE GENOMIC DNA]</scope>
</reference>
<dbReference type="EMBL" id="BAABME010003077">
    <property type="protein sequence ID" value="GAA0157301.1"/>
    <property type="molecule type" value="Genomic_DNA"/>
</dbReference>
<name>A0AAV3Q1P2_LITER</name>
<organism evidence="3 4">
    <name type="scientific">Lithospermum erythrorhizon</name>
    <name type="common">Purple gromwell</name>
    <name type="synonym">Lithospermum officinale var. erythrorhizon</name>
    <dbReference type="NCBI Taxonomy" id="34254"/>
    <lineage>
        <taxon>Eukaryota</taxon>
        <taxon>Viridiplantae</taxon>
        <taxon>Streptophyta</taxon>
        <taxon>Embryophyta</taxon>
        <taxon>Tracheophyta</taxon>
        <taxon>Spermatophyta</taxon>
        <taxon>Magnoliopsida</taxon>
        <taxon>eudicotyledons</taxon>
        <taxon>Gunneridae</taxon>
        <taxon>Pentapetalae</taxon>
        <taxon>asterids</taxon>
        <taxon>lamiids</taxon>
        <taxon>Boraginales</taxon>
        <taxon>Boraginaceae</taxon>
        <taxon>Boraginoideae</taxon>
        <taxon>Lithospermeae</taxon>
        <taxon>Lithospermum</taxon>
    </lineage>
</organism>
<dbReference type="AlphaFoldDB" id="A0AAV3Q1P2"/>
<dbReference type="Proteomes" id="UP001454036">
    <property type="component" value="Unassembled WGS sequence"/>
</dbReference>
<feature type="region of interest" description="Disordered" evidence="1">
    <location>
        <begin position="77"/>
        <end position="103"/>
    </location>
</feature>
<proteinExistence type="predicted"/>
<keyword evidence="4" id="KW-1185">Reference proteome</keyword>
<gene>
    <name evidence="3" type="ORF">LIER_14600</name>
</gene>
<evidence type="ECO:0000256" key="1">
    <source>
        <dbReference type="SAM" id="MobiDB-lite"/>
    </source>
</evidence>
<comment type="caution">
    <text evidence="3">The sequence shown here is derived from an EMBL/GenBank/DDBJ whole genome shotgun (WGS) entry which is preliminary data.</text>
</comment>
<evidence type="ECO:0000259" key="2">
    <source>
        <dbReference type="Pfam" id="PF07727"/>
    </source>
</evidence>
<evidence type="ECO:0000313" key="3">
    <source>
        <dbReference type="EMBL" id="GAA0157301.1"/>
    </source>
</evidence>
<dbReference type="PANTHER" id="PTHR11439:SF511">
    <property type="match status" value="1"/>
</dbReference>
<dbReference type="InterPro" id="IPR043502">
    <property type="entry name" value="DNA/RNA_pol_sf"/>
</dbReference>
<protein>
    <recommendedName>
        <fullName evidence="2">Reverse transcriptase Ty1/copia-type domain-containing protein</fullName>
    </recommendedName>
</protein>
<sequence>MVARQQQSTYKSCLSSLSTSQWEKWKVLFDNSDSVSNNHAIEYTESDSGDGDVEAIEVVDEDVRLSVEPRVELHAPAPIPELQQSTPGLAADSVGQQGSAGSAEDGSLVMDIHNAFLHGDLSEEVYMLLPQGFTKSRPGLVCELHKSLYGLKKSPRCWFSKLAISLRRGYVLDIIREAGLLGAKPVSFPMEQNQCLASSTSGLHQDVKRYRRLVGRLLYLSFTRPDFSFAILVVSQFMHEPR</sequence>
<evidence type="ECO:0000313" key="4">
    <source>
        <dbReference type="Proteomes" id="UP001454036"/>
    </source>
</evidence>
<dbReference type="SUPFAM" id="SSF56672">
    <property type="entry name" value="DNA/RNA polymerases"/>
    <property type="match status" value="1"/>
</dbReference>
<feature type="domain" description="Reverse transcriptase Ty1/copia-type" evidence="2">
    <location>
        <begin position="103"/>
        <end position="167"/>
    </location>
</feature>
<dbReference type="InterPro" id="IPR013103">
    <property type="entry name" value="RVT_2"/>
</dbReference>
<accession>A0AAV3Q1P2</accession>
<dbReference type="Pfam" id="PF07727">
    <property type="entry name" value="RVT_2"/>
    <property type="match status" value="1"/>
</dbReference>
<dbReference type="PANTHER" id="PTHR11439">
    <property type="entry name" value="GAG-POL-RELATED RETROTRANSPOSON"/>
    <property type="match status" value="1"/>
</dbReference>